<dbReference type="PANTHER" id="PTHR30071:SF1">
    <property type="entry name" value="CYTOCHROME B_B6 PROTEIN-RELATED"/>
    <property type="match status" value="1"/>
</dbReference>
<feature type="transmembrane region" description="Helical" evidence="7">
    <location>
        <begin position="82"/>
        <end position="102"/>
    </location>
</feature>
<protein>
    <submittedName>
        <fullName evidence="10">Cytochrome C biogenesis protein</fullName>
    </submittedName>
</protein>
<evidence type="ECO:0000256" key="3">
    <source>
        <dbReference type="ARBA" id="ARBA00022748"/>
    </source>
</evidence>
<evidence type="ECO:0000256" key="1">
    <source>
        <dbReference type="ARBA" id="ARBA00004141"/>
    </source>
</evidence>
<feature type="transmembrane region" description="Helical" evidence="7">
    <location>
        <begin position="836"/>
        <end position="862"/>
    </location>
</feature>
<evidence type="ECO:0000259" key="9">
    <source>
        <dbReference type="Pfam" id="PF05140"/>
    </source>
</evidence>
<dbReference type="RefSeq" id="WP_028872710.1">
    <property type="nucleotide sequence ID" value="NZ_VOSB01000021.1"/>
</dbReference>
<feature type="transmembrane region" description="Helical" evidence="7">
    <location>
        <begin position="897"/>
        <end position="915"/>
    </location>
</feature>
<dbReference type="OrthoDB" id="9814290at2"/>
<comment type="caution">
    <text evidence="10">The sequence shown here is derived from an EMBL/GenBank/DDBJ whole genome shotgun (WGS) entry which is preliminary data.</text>
</comment>
<gene>
    <name evidence="10" type="ORF">ES692_14185</name>
</gene>
<dbReference type="GO" id="GO:0020037">
    <property type="term" value="F:heme binding"/>
    <property type="evidence" value="ECO:0007669"/>
    <property type="project" value="InterPro"/>
</dbReference>
<dbReference type="InterPro" id="IPR007816">
    <property type="entry name" value="ResB-like_domain"/>
</dbReference>
<keyword evidence="5 7" id="KW-0472">Membrane</keyword>
<dbReference type="GO" id="GO:0017004">
    <property type="term" value="P:cytochrome complex assembly"/>
    <property type="evidence" value="ECO:0007669"/>
    <property type="project" value="UniProtKB-KW"/>
</dbReference>
<feature type="transmembrane region" description="Helical" evidence="7">
    <location>
        <begin position="1019"/>
        <end position="1036"/>
    </location>
</feature>
<feature type="domain" description="ResB-like" evidence="9">
    <location>
        <begin position="349"/>
        <end position="419"/>
    </location>
</feature>
<dbReference type="GO" id="GO:0005886">
    <property type="term" value="C:plasma membrane"/>
    <property type="evidence" value="ECO:0007669"/>
    <property type="project" value="TreeGrafter"/>
</dbReference>
<evidence type="ECO:0000256" key="7">
    <source>
        <dbReference type="SAM" id="Phobius"/>
    </source>
</evidence>
<proteinExistence type="predicted"/>
<dbReference type="Pfam" id="PF05140">
    <property type="entry name" value="ResB"/>
    <property type="match status" value="1"/>
</dbReference>
<dbReference type="InterPro" id="IPR002541">
    <property type="entry name" value="Cyt_c_assembly"/>
</dbReference>
<dbReference type="InterPro" id="IPR045062">
    <property type="entry name" value="Cyt_c_biogenesis_CcsA/CcmC"/>
</dbReference>
<dbReference type="EMBL" id="VOSB01000021">
    <property type="protein sequence ID" value="TXE16063.1"/>
    <property type="molecule type" value="Genomic_DNA"/>
</dbReference>
<feature type="transmembrane region" description="Helical" evidence="7">
    <location>
        <begin position="1080"/>
        <end position="1102"/>
    </location>
</feature>
<dbReference type="Proteomes" id="UP000321938">
    <property type="component" value="Unassembled WGS sequence"/>
</dbReference>
<feature type="domain" description="Cytochrome c assembly protein" evidence="8">
    <location>
        <begin position="868"/>
        <end position="1072"/>
    </location>
</feature>
<feature type="compositionally biased region" description="Basic and acidic residues" evidence="6">
    <location>
        <begin position="513"/>
        <end position="554"/>
    </location>
</feature>
<sequence>MQKKLANILFSTRLTGILFIVYFVSMIIGTFMDAGQDTSPTPYSRYYIYNSWWFEAIQMMFVINFIGNIFRYRLYKKAKWATLTLHLSFIFIFIGAGITRYIGFEGWMPIGEGETENTYLTRDVFLTTFIDGDLVVNGQQQRRVEQERVDFSERLDNDLTLNTEYNGTPVTIQVKKFVKDAELDIIPGDVGDAYLKLVEAGDQGPHSHYIKDGDKDGELIHNIVFTLNSPTAGAINITTKDNLMFIESPFEGDYMTMATQVTGKLVKDSIQPLKLRSRYQVANMAIVFPKPVMQGEFGVVKKSEMLQSREDGVIVDVTANGETKTVNLLGGQYVNGRFEQVKVGGLDIAVKYGSIVKELPFSIKLNDFVADRYPGTEDNFSAFSSEVTVIKPNETPYDYKIFMNNVLDEEGYRFFQSSFFPDEKGTKLSVNHDQWGTWVTYFGYMLLYFGLMSILFSKGTRFADLKRMLEKVKASKAKLLTILLLASSMVGFSQEHGPNDGHNHETPVQQEQSQEHSANDGHDHKTKTVQEHFEGDGHDHSAKERPKIKIDRPSKAEIDSVIRSNVTPKSHSDKFGELVIQDYSGRMMPMNTFASEILRKLSKRDHYEEFDANQVLLSMQESPLFWYNVPIIYLAKSKGDSIRKIIGVDKDQKYVSITDFLTDEGRNKIGPYLKEAYAAEIPNGYQSQLKEAYDRMSLLFNTLDGRSIKIFPVPNDEVNTWISQTEYKEDYREQIKDTLYGKFIENSFGFYIGELYNAKQSGDYKLADKLLTGFKNSQAEVGSEVMLSDEKVKTEILYNKYDIFKKLYSYYMLTGLVLFVLLIIQIFKSKSKVLDVIVKGLGVVIFVLFLVHTGGLIVRWYISGHAPWSDAYESMIYVAWATMFFGIAFGRKSMLTLAATAFVTAMILLVAHMNWMDPAIGNLSPVLDSYWLMIHVAVIVASYGPFALGMILGLTVLLLMIFTTEKNKDKMLLNIKELTLINEMSLTVGLVMLTIGNFLGGMWANESWGRYWGWDPKETWALISIIIYAFVIHMRLMPGLRGRFGFNLGSILAFASILFTYFGVNFYLAGLHSYQSGQQILSVQYIVGTLAVIAVIASVAYWKYKKYYRK</sequence>
<feature type="transmembrane region" description="Helical" evidence="7">
    <location>
        <begin position="874"/>
        <end position="890"/>
    </location>
</feature>
<feature type="transmembrane region" description="Helical" evidence="7">
    <location>
        <begin position="980"/>
        <end position="999"/>
    </location>
</feature>
<evidence type="ECO:0000259" key="8">
    <source>
        <dbReference type="Pfam" id="PF01578"/>
    </source>
</evidence>
<evidence type="ECO:0000313" key="11">
    <source>
        <dbReference type="Proteomes" id="UP000321938"/>
    </source>
</evidence>
<dbReference type="PANTHER" id="PTHR30071">
    <property type="entry name" value="HEME EXPORTER PROTEIN C"/>
    <property type="match status" value="1"/>
</dbReference>
<feature type="transmembrane region" description="Helical" evidence="7">
    <location>
        <begin position="1048"/>
        <end position="1068"/>
    </location>
</feature>
<feature type="transmembrane region" description="Helical" evidence="7">
    <location>
        <begin position="807"/>
        <end position="824"/>
    </location>
</feature>
<comment type="subcellular location">
    <subcellularLocation>
        <location evidence="1">Membrane</location>
        <topology evidence="1">Multi-pass membrane protein</topology>
    </subcellularLocation>
</comment>
<evidence type="ECO:0000256" key="2">
    <source>
        <dbReference type="ARBA" id="ARBA00022692"/>
    </source>
</evidence>
<dbReference type="AlphaFoldDB" id="A0A5C7BDD1"/>
<keyword evidence="3" id="KW-0201">Cytochrome c-type biogenesis</keyword>
<keyword evidence="11" id="KW-1185">Reference proteome</keyword>
<dbReference type="Pfam" id="PF01578">
    <property type="entry name" value="Cytochrom_C_asm"/>
    <property type="match status" value="1"/>
</dbReference>
<feature type="region of interest" description="Disordered" evidence="6">
    <location>
        <begin position="494"/>
        <end position="554"/>
    </location>
</feature>
<feature type="transmembrane region" description="Helical" evidence="7">
    <location>
        <begin position="435"/>
        <end position="456"/>
    </location>
</feature>
<evidence type="ECO:0000256" key="6">
    <source>
        <dbReference type="SAM" id="MobiDB-lite"/>
    </source>
</evidence>
<evidence type="ECO:0000313" key="10">
    <source>
        <dbReference type="EMBL" id="TXE16063.1"/>
    </source>
</evidence>
<evidence type="ECO:0000256" key="4">
    <source>
        <dbReference type="ARBA" id="ARBA00022989"/>
    </source>
</evidence>
<evidence type="ECO:0000256" key="5">
    <source>
        <dbReference type="ARBA" id="ARBA00023136"/>
    </source>
</evidence>
<reference evidence="10 11" key="1">
    <citation type="submission" date="2019-08" db="EMBL/GenBank/DDBJ databases">
        <title>Genome of Psychroserpens burtonensis ACAM 167.</title>
        <authorList>
            <person name="Bowman J.P."/>
        </authorList>
    </citation>
    <scope>NUCLEOTIDE SEQUENCE [LARGE SCALE GENOMIC DNA]</scope>
    <source>
        <strain evidence="10 11">ACAM 167</strain>
    </source>
</reference>
<organism evidence="10 11">
    <name type="scientific">Psychroserpens burtonensis</name>
    <dbReference type="NCBI Taxonomy" id="49278"/>
    <lineage>
        <taxon>Bacteria</taxon>
        <taxon>Pseudomonadati</taxon>
        <taxon>Bacteroidota</taxon>
        <taxon>Flavobacteriia</taxon>
        <taxon>Flavobacteriales</taxon>
        <taxon>Flavobacteriaceae</taxon>
        <taxon>Psychroserpens</taxon>
    </lineage>
</organism>
<keyword evidence="2 7" id="KW-0812">Transmembrane</keyword>
<keyword evidence="4 7" id="KW-1133">Transmembrane helix</keyword>
<feature type="transmembrane region" description="Helical" evidence="7">
    <location>
        <begin position="12"/>
        <end position="32"/>
    </location>
</feature>
<feature type="transmembrane region" description="Helical" evidence="7">
    <location>
        <begin position="52"/>
        <end position="70"/>
    </location>
</feature>
<feature type="transmembrane region" description="Helical" evidence="7">
    <location>
        <begin position="930"/>
        <end position="959"/>
    </location>
</feature>
<name>A0A5C7BDD1_9FLAO</name>
<feature type="transmembrane region" description="Helical" evidence="7">
    <location>
        <begin position="477"/>
        <end position="494"/>
    </location>
</feature>
<accession>A0A5C7BDD1</accession>
<dbReference type="STRING" id="1123037.GCA_000425305_03001"/>